<evidence type="ECO:0000313" key="5">
    <source>
        <dbReference type="Proteomes" id="UP000289340"/>
    </source>
</evidence>
<proteinExistence type="predicted"/>
<evidence type="ECO:0000313" key="3">
    <source>
        <dbReference type="EMBL" id="RZB97278.1"/>
    </source>
</evidence>
<dbReference type="Pfam" id="PF23622">
    <property type="entry name" value="LRR_At1g61320_AtMIF1"/>
    <property type="match status" value="1"/>
</dbReference>
<evidence type="ECO:0000259" key="2">
    <source>
        <dbReference type="Pfam" id="PF23622"/>
    </source>
</evidence>
<feature type="domain" description="At1g61320/AtMIF1 LRR" evidence="2">
    <location>
        <begin position="189"/>
        <end position="392"/>
    </location>
</feature>
<name>A0A445JFT1_GLYSO</name>
<dbReference type="Proteomes" id="UP000289340">
    <property type="component" value="Chromosome 8"/>
</dbReference>
<accession>A0A445JFT1</accession>
<dbReference type="EMBL" id="QZWG01000008">
    <property type="protein sequence ID" value="RZB97279.1"/>
    <property type="molecule type" value="Genomic_DNA"/>
</dbReference>
<protein>
    <submittedName>
        <fullName evidence="3">F-box protein isoform A</fullName>
    </submittedName>
    <submittedName>
        <fullName evidence="4">F-box protein isoform B</fullName>
    </submittedName>
</protein>
<dbReference type="InterPro" id="IPR006566">
    <property type="entry name" value="FBD"/>
</dbReference>
<dbReference type="Pfam" id="PF08387">
    <property type="entry name" value="FBD"/>
    <property type="match status" value="1"/>
</dbReference>
<keyword evidence="5" id="KW-1185">Reference proteome</keyword>
<dbReference type="InterPro" id="IPR053772">
    <property type="entry name" value="At1g61320/At1g61330-like"/>
</dbReference>
<dbReference type="PANTHER" id="PTHR34145:SF28">
    <property type="entry name" value="F-BOX DOMAIN-CONTAINING PROTEIN"/>
    <property type="match status" value="1"/>
</dbReference>
<gene>
    <name evidence="3" type="ORF">D0Y65_020782</name>
</gene>
<dbReference type="AlphaFoldDB" id="A0A445JFT1"/>
<evidence type="ECO:0000259" key="1">
    <source>
        <dbReference type="Pfam" id="PF08387"/>
    </source>
</evidence>
<comment type="caution">
    <text evidence="3">The sequence shown here is derived from an EMBL/GenBank/DDBJ whole genome shotgun (WGS) entry which is preliminary data.</text>
</comment>
<dbReference type="EMBL" id="QZWG01000008">
    <property type="protein sequence ID" value="RZB97278.1"/>
    <property type="molecule type" value="Genomic_DNA"/>
</dbReference>
<dbReference type="InterPro" id="IPR036047">
    <property type="entry name" value="F-box-like_dom_sf"/>
</dbReference>
<feature type="domain" description="FBD" evidence="1">
    <location>
        <begin position="437"/>
        <end position="478"/>
    </location>
</feature>
<organism evidence="3 5">
    <name type="scientific">Glycine soja</name>
    <name type="common">Wild soybean</name>
    <dbReference type="NCBI Taxonomy" id="3848"/>
    <lineage>
        <taxon>Eukaryota</taxon>
        <taxon>Viridiplantae</taxon>
        <taxon>Streptophyta</taxon>
        <taxon>Embryophyta</taxon>
        <taxon>Tracheophyta</taxon>
        <taxon>Spermatophyta</taxon>
        <taxon>Magnoliopsida</taxon>
        <taxon>eudicotyledons</taxon>
        <taxon>Gunneridae</taxon>
        <taxon>Pentapetalae</taxon>
        <taxon>rosids</taxon>
        <taxon>fabids</taxon>
        <taxon>Fabales</taxon>
        <taxon>Fabaceae</taxon>
        <taxon>Papilionoideae</taxon>
        <taxon>50 kb inversion clade</taxon>
        <taxon>NPAAA clade</taxon>
        <taxon>indigoferoid/millettioid clade</taxon>
        <taxon>Phaseoleae</taxon>
        <taxon>Glycine</taxon>
        <taxon>Glycine subgen. Soja</taxon>
    </lineage>
</organism>
<reference evidence="3 5" key="1">
    <citation type="submission" date="2018-09" db="EMBL/GenBank/DDBJ databases">
        <title>A high-quality reference genome of wild soybean provides a powerful tool to mine soybean genomes.</title>
        <authorList>
            <person name="Xie M."/>
            <person name="Chung C.Y.L."/>
            <person name="Li M.-W."/>
            <person name="Wong F.-L."/>
            <person name="Chan T.-F."/>
            <person name="Lam H.-M."/>
        </authorList>
    </citation>
    <scope>NUCLEOTIDE SEQUENCE [LARGE SCALE GENOMIC DNA]</scope>
    <source>
        <strain evidence="5">cv. W05</strain>
        <tissue evidence="3">Hypocotyl of etiolated seedlings</tissue>
    </source>
</reference>
<sequence>MVGEEAKNISVTEGKDLISALPDPLVGAIISLLPNTEGVRTCVFSKRWKKAWMHMSHLNIDQVQMMKPFIQANLCGVHHKRCVDVPFQHQRVDPNENYDLDVIDKTERLIISVLNSHSHPLESCNIRHLPESCASGNVVLLMKKLLKEKNLKKLSMEQTDPIHWDILQNAPQGVKYHEMTIDLPFEIFSSFEELELKNYYLKTKPSSGDFAQVLKKLTFKNMMVDKDDWEGIMSYCLCLENLTIDNCMMEIIKINNPRLKFLRICRMEVIKIDVSAINLEIIEIDTVVCKPQKVTFETPKVHFLRSCFDAIGGQNDCWVRSKLLQSENILHACCSNKIPQGSTSSFANIFENLATLCIGLDLEKFNNAMSLYSTLKSCPMLQTLEINIQADDDAWDYHGDEDEEEADGDARDYDGDEHNEEGYFPYPKIFFWMNMDPCDCINHKLKTLSIKGFAGEELEVEFLKYIITTAKVMKKITIWFVDNCSWAQATKTRCLMSFKSISPNLSIILNPGPIYMANGDGNFETWMSTLRN</sequence>
<evidence type="ECO:0000313" key="4">
    <source>
        <dbReference type="EMBL" id="RZB97279.1"/>
    </source>
</evidence>
<dbReference type="SUPFAM" id="SSF81383">
    <property type="entry name" value="F-box domain"/>
    <property type="match status" value="1"/>
</dbReference>
<dbReference type="PANTHER" id="PTHR34145">
    <property type="entry name" value="OS02G0105600 PROTEIN"/>
    <property type="match status" value="1"/>
</dbReference>
<dbReference type="SUPFAM" id="SSF52047">
    <property type="entry name" value="RNI-like"/>
    <property type="match status" value="1"/>
</dbReference>
<dbReference type="InterPro" id="IPR055357">
    <property type="entry name" value="LRR_At1g61320_AtMIF1"/>
</dbReference>
<dbReference type="Gramene" id="XM_028387448.1">
    <property type="protein sequence ID" value="XP_028243249.1"/>
    <property type="gene ID" value="LOC114421499"/>
</dbReference>